<sequence length="1079" mass="119418">MTDGAVSAAAFSMPGVPALRSSHTAVRLLTARFSASTIRPHRTNSLSFFPRNASPLRQRPVFTHSSSAICTLSSPQSQQHHQQQHQQNATSREHLTTSSVQVSLLSPMMQHYVATKQSLRAQLDVPDSRVLVLLYRVGDFFESFFEDAVQLASTCDIALTSKDAGKALGTRVPMAGVPHYAVDDKIRMLLEKNVTVAVVDQVQTAADTPSGKLVKRAVTRLITPGTACDDALLQSNASSYIASLVIKQRHDATSQQMQCHFGFSYADVSTGEFRVTDGTSFDELRRLLATLTPAEVLLALVSDEPHFGSYVASMLSSTPVGIVSRRDLLSLVDAEHLLADLHHVDNVESLGCRARPFCTHAAATLVQYIQQTAAFERQHLKSTMPLNTLQVFSTSDVMLLDAACLKNLEVVETARDGIRERSLQWALDRTVTPMGARCLRSWLLAPSLDLKTIRKRQGIVLALLCDTENVRLTVQEVMRSLADLERLGGRMCTGRATPREMRWLCESVLRVPSILSLIAHCVKENPARDQILSHGNDINHFFSCIDEKLLTVALEVKDALVNPAPSYMPSMMAIQSGGISKENWDINATRIFCDGYNADLDRLRKAIREPESWISALEEQERQRTSVDALRIKHIKNMGYVLRIPRSLGEKIMDDDPLLFSRLGYDRVQSTKAELRFRCDELRRCERAHNSAFGEVLMLELRLFEDLRKKIVDRVQQLREMGRQVAVIDVLAGFAQVTEERSYVQPEILPASARLLELESARHPVVEQTLPIGKSYVPNSFSLGDCKSSEELDLMILCGPNAAGKSCALRSIGLISIMAQVGCFVPARSARLSISDRIFTRVGAVDDLARGQSTFQVEMAETACILSNVTASSLVLLDEIGRGTSTVDGVAIAWSVAEYLARGAQSGNTKARTVFVTHYHELNHLSSIYNNIGSYHLHVVQERPPIRGAGRNTRDGWISTYRVMEGASFESLGLAIAERAGFPDEVMTRARYIASLLHIPSKAIGTELRTALAGDRAELQESEASLNREKSWASTGVSEEALMEAANESYYENGFNDGYNKALSELRSEFDRILDHKKT</sequence>
<evidence type="ECO:0000256" key="6">
    <source>
        <dbReference type="ARBA" id="ARBA00023204"/>
    </source>
</evidence>
<protein>
    <submittedName>
        <fullName evidence="10">DNA mismatch repair protein MutS</fullName>
    </submittedName>
</protein>
<name>A0A2V3IGQ3_9FLOR</name>
<dbReference type="STRING" id="448386.A0A2V3IGQ3"/>
<keyword evidence="4" id="KW-0067">ATP-binding</keyword>
<dbReference type="InterPro" id="IPR036187">
    <property type="entry name" value="DNA_mismatch_repair_MutS_sf"/>
</dbReference>
<proteinExistence type="inferred from homology"/>
<dbReference type="Pfam" id="PF00488">
    <property type="entry name" value="MutS_V"/>
    <property type="match status" value="1"/>
</dbReference>
<dbReference type="Gene3D" id="3.40.50.300">
    <property type="entry name" value="P-loop containing nucleotide triphosphate hydrolases"/>
    <property type="match status" value="1"/>
</dbReference>
<dbReference type="Pfam" id="PF05190">
    <property type="entry name" value="MutS_IV"/>
    <property type="match status" value="1"/>
</dbReference>
<evidence type="ECO:0000256" key="3">
    <source>
        <dbReference type="ARBA" id="ARBA00022763"/>
    </source>
</evidence>
<evidence type="ECO:0000256" key="7">
    <source>
        <dbReference type="RuleBase" id="RU003756"/>
    </source>
</evidence>
<dbReference type="InterPro" id="IPR036678">
    <property type="entry name" value="MutS_con_dom_sf"/>
</dbReference>
<dbReference type="OrthoDB" id="121051at2759"/>
<dbReference type="InterPro" id="IPR027417">
    <property type="entry name" value="P-loop_NTPase"/>
</dbReference>
<dbReference type="Pfam" id="PF05188">
    <property type="entry name" value="MutS_II"/>
    <property type="match status" value="1"/>
</dbReference>
<dbReference type="Pfam" id="PF05192">
    <property type="entry name" value="MutS_III"/>
    <property type="match status" value="1"/>
</dbReference>
<dbReference type="GO" id="GO:0030983">
    <property type="term" value="F:mismatched DNA binding"/>
    <property type="evidence" value="ECO:0007669"/>
    <property type="project" value="InterPro"/>
</dbReference>
<dbReference type="InterPro" id="IPR007696">
    <property type="entry name" value="DNA_mismatch_repair_MutS_core"/>
</dbReference>
<dbReference type="Pfam" id="PF01624">
    <property type="entry name" value="MutS_I"/>
    <property type="match status" value="1"/>
</dbReference>
<dbReference type="InterPro" id="IPR007861">
    <property type="entry name" value="DNA_mismatch_repair_MutS_clamp"/>
</dbReference>
<dbReference type="SUPFAM" id="SSF48334">
    <property type="entry name" value="DNA repair protein MutS, domain III"/>
    <property type="match status" value="1"/>
</dbReference>
<dbReference type="InterPro" id="IPR016151">
    <property type="entry name" value="DNA_mismatch_repair_MutS_N"/>
</dbReference>
<evidence type="ECO:0000259" key="9">
    <source>
        <dbReference type="PROSITE" id="PS00486"/>
    </source>
</evidence>
<evidence type="ECO:0000256" key="4">
    <source>
        <dbReference type="ARBA" id="ARBA00022840"/>
    </source>
</evidence>
<keyword evidence="11" id="KW-1185">Reference proteome</keyword>
<dbReference type="GO" id="GO:0140664">
    <property type="term" value="F:ATP-dependent DNA damage sensor activity"/>
    <property type="evidence" value="ECO:0007669"/>
    <property type="project" value="InterPro"/>
</dbReference>
<dbReference type="PIRSF" id="PIRSF037677">
    <property type="entry name" value="DNA_mis_repair_Msh6"/>
    <property type="match status" value="1"/>
</dbReference>
<evidence type="ECO:0000313" key="11">
    <source>
        <dbReference type="Proteomes" id="UP000247409"/>
    </source>
</evidence>
<dbReference type="GO" id="GO:0005524">
    <property type="term" value="F:ATP binding"/>
    <property type="evidence" value="ECO:0007669"/>
    <property type="project" value="UniProtKB-KW"/>
</dbReference>
<dbReference type="SUPFAM" id="SSF55271">
    <property type="entry name" value="DNA repair protein MutS, domain I"/>
    <property type="match status" value="1"/>
</dbReference>
<feature type="compositionally biased region" description="Low complexity" evidence="8">
    <location>
        <begin position="73"/>
        <end position="87"/>
    </location>
</feature>
<dbReference type="Proteomes" id="UP000247409">
    <property type="component" value="Unassembled WGS sequence"/>
</dbReference>
<dbReference type="InterPro" id="IPR045076">
    <property type="entry name" value="MutS"/>
</dbReference>
<dbReference type="AlphaFoldDB" id="A0A2V3IGQ3"/>
<dbReference type="Gene3D" id="1.10.1420.10">
    <property type="match status" value="2"/>
</dbReference>
<dbReference type="PANTHER" id="PTHR11361">
    <property type="entry name" value="DNA MISMATCH REPAIR PROTEIN MUTS FAMILY MEMBER"/>
    <property type="match status" value="1"/>
</dbReference>
<evidence type="ECO:0000256" key="2">
    <source>
        <dbReference type="ARBA" id="ARBA00022741"/>
    </source>
</evidence>
<dbReference type="InterPro" id="IPR007860">
    <property type="entry name" value="DNA_mmatch_repair_MutS_con_dom"/>
</dbReference>
<dbReference type="PROSITE" id="PS00486">
    <property type="entry name" value="DNA_MISMATCH_REPAIR_2"/>
    <property type="match status" value="1"/>
</dbReference>
<dbReference type="SMART" id="SM00533">
    <property type="entry name" value="MUTSd"/>
    <property type="match status" value="1"/>
</dbReference>
<dbReference type="EMBL" id="NBIV01000225">
    <property type="protein sequence ID" value="PXF41257.1"/>
    <property type="molecule type" value="Genomic_DNA"/>
</dbReference>
<dbReference type="SUPFAM" id="SSF53150">
    <property type="entry name" value="DNA repair protein MutS, domain II"/>
    <property type="match status" value="1"/>
</dbReference>
<dbReference type="NCBIfam" id="NF003810">
    <property type="entry name" value="PRK05399.1"/>
    <property type="match status" value="1"/>
</dbReference>
<dbReference type="Gene3D" id="3.30.420.110">
    <property type="entry name" value="MutS, connector domain"/>
    <property type="match status" value="1"/>
</dbReference>
<dbReference type="SMART" id="SM00534">
    <property type="entry name" value="MUTSac"/>
    <property type="match status" value="1"/>
</dbReference>
<evidence type="ECO:0000313" key="10">
    <source>
        <dbReference type="EMBL" id="PXF41257.1"/>
    </source>
</evidence>
<organism evidence="10 11">
    <name type="scientific">Gracilariopsis chorda</name>
    <dbReference type="NCBI Taxonomy" id="448386"/>
    <lineage>
        <taxon>Eukaryota</taxon>
        <taxon>Rhodophyta</taxon>
        <taxon>Florideophyceae</taxon>
        <taxon>Rhodymeniophycidae</taxon>
        <taxon>Gracilariales</taxon>
        <taxon>Gracilariaceae</taxon>
        <taxon>Gracilariopsis</taxon>
    </lineage>
</organism>
<accession>A0A2V3IGQ3</accession>
<keyword evidence="5 7" id="KW-0238">DNA-binding</keyword>
<dbReference type="GO" id="GO:0043504">
    <property type="term" value="P:mitochondrial DNA repair"/>
    <property type="evidence" value="ECO:0007669"/>
    <property type="project" value="TreeGrafter"/>
</dbReference>
<feature type="region of interest" description="Disordered" evidence="8">
    <location>
        <begin position="72"/>
        <end position="96"/>
    </location>
</feature>
<keyword evidence="6 7" id="KW-0234">DNA repair</keyword>
<dbReference type="InterPro" id="IPR017261">
    <property type="entry name" value="DNA_mismatch_repair_MutS/MSH"/>
</dbReference>
<dbReference type="InterPro" id="IPR007695">
    <property type="entry name" value="DNA_mismatch_repair_MutS-lik_N"/>
</dbReference>
<dbReference type="GO" id="GO:0005739">
    <property type="term" value="C:mitochondrion"/>
    <property type="evidence" value="ECO:0007669"/>
    <property type="project" value="TreeGrafter"/>
</dbReference>
<feature type="domain" description="DNA mismatch repair proteins mutS family" evidence="9">
    <location>
        <begin position="873"/>
        <end position="889"/>
    </location>
</feature>
<dbReference type="GO" id="GO:0006298">
    <property type="term" value="P:mismatch repair"/>
    <property type="evidence" value="ECO:0007669"/>
    <property type="project" value="InterPro"/>
</dbReference>
<gene>
    <name evidence="10" type="ORF">BWQ96_09017</name>
</gene>
<comment type="caution">
    <text evidence="10">The sequence shown here is derived from an EMBL/GenBank/DDBJ whole genome shotgun (WGS) entry which is preliminary data.</text>
</comment>
<comment type="function">
    <text evidence="7">Component of the post-replicative DNA mismatch repair system (MMR).</text>
</comment>
<dbReference type="PANTHER" id="PTHR11361:SF34">
    <property type="entry name" value="DNA MISMATCH REPAIR PROTEIN MSH1, MITOCHONDRIAL"/>
    <property type="match status" value="1"/>
</dbReference>
<evidence type="ECO:0000256" key="5">
    <source>
        <dbReference type="ARBA" id="ARBA00023125"/>
    </source>
</evidence>
<dbReference type="GO" id="GO:0005634">
    <property type="term" value="C:nucleus"/>
    <property type="evidence" value="ECO:0007669"/>
    <property type="project" value="TreeGrafter"/>
</dbReference>
<keyword evidence="2 7" id="KW-0547">Nucleotide-binding</keyword>
<reference evidence="10 11" key="1">
    <citation type="journal article" date="2018" name="Mol. Biol. Evol.">
        <title>Analysis of the draft genome of the red seaweed Gracilariopsis chorda provides insights into genome size evolution in Rhodophyta.</title>
        <authorList>
            <person name="Lee J."/>
            <person name="Yang E.C."/>
            <person name="Graf L."/>
            <person name="Yang J.H."/>
            <person name="Qiu H."/>
            <person name="Zel Zion U."/>
            <person name="Chan C.X."/>
            <person name="Stephens T.G."/>
            <person name="Weber A.P.M."/>
            <person name="Boo G.H."/>
            <person name="Boo S.M."/>
            <person name="Kim K.M."/>
            <person name="Shin Y."/>
            <person name="Jung M."/>
            <person name="Lee S.J."/>
            <person name="Yim H.S."/>
            <person name="Lee J.H."/>
            <person name="Bhattacharya D."/>
            <person name="Yoon H.S."/>
        </authorList>
    </citation>
    <scope>NUCLEOTIDE SEQUENCE [LARGE SCALE GENOMIC DNA]</scope>
    <source>
        <strain evidence="10 11">SKKU-2015</strain>
        <tissue evidence="10">Whole body</tissue>
    </source>
</reference>
<keyword evidence="3 7" id="KW-0227">DNA damage</keyword>
<comment type="similarity">
    <text evidence="1 7">Belongs to the DNA mismatch repair MutS family.</text>
</comment>
<dbReference type="SUPFAM" id="SSF52540">
    <property type="entry name" value="P-loop containing nucleoside triphosphate hydrolases"/>
    <property type="match status" value="1"/>
</dbReference>
<evidence type="ECO:0000256" key="8">
    <source>
        <dbReference type="SAM" id="MobiDB-lite"/>
    </source>
</evidence>
<dbReference type="InterPro" id="IPR000432">
    <property type="entry name" value="DNA_mismatch_repair_MutS_C"/>
</dbReference>
<dbReference type="Gene3D" id="3.40.1170.10">
    <property type="entry name" value="DNA repair protein MutS, domain I"/>
    <property type="match status" value="1"/>
</dbReference>
<evidence type="ECO:0000256" key="1">
    <source>
        <dbReference type="ARBA" id="ARBA00006271"/>
    </source>
</evidence>